<dbReference type="PANTHER" id="PTHR31983">
    <property type="entry name" value="ENDO-1,3(4)-BETA-GLUCANASE 1"/>
    <property type="match status" value="1"/>
</dbReference>
<evidence type="ECO:0000256" key="5">
    <source>
        <dbReference type="ARBA" id="ARBA00023277"/>
    </source>
</evidence>
<evidence type="ECO:0000256" key="9">
    <source>
        <dbReference type="SAM" id="MobiDB-lite"/>
    </source>
</evidence>
<dbReference type="PROSITE" id="PS52008">
    <property type="entry name" value="GH81"/>
    <property type="match status" value="1"/>
</dbReference>
<dbReference type="InterPro" id="IPR040451">
    <property type="entry name" value="GH81_N"/>
</dbReference>
<name>A0AAN6H1C6_9PEZI</name>
<accession>A0AAN6H1C6</accession>
<keyword evidence="8" id="KW-0624">Polysaccharide degradation</keyword>
<dbReference type="Proteomes" id="UP001175353">
    <property type="component" value="Unassembled WGS sequence"/>
</dbReference>
<dbReference type="Gene3D" id="2.70.98.30">
    <property type="entry name" value="Golgi alpha-mannosidase II, domain 4"/>
    <property type="match status" value="1"/>
</dbReference>
<gene>
    <name evidence="12" type="primary">ACF2_3</name>
    <name evidence="12" type="ORF">LTR91_024690</name>
</gene>
<feature type="domain" description="Glycosyl hydrolase family 81 N-terminal" evidence="10">
    <location>
        <begin position="272"/>
        <end position="601"/>
    </location>
</feature>
<dbReference type="InterPro" id="IPR005200">
    <property type="entry name" value="Endo-beta-glucanase"/>
</dbReference>
<feature type="domain" description="Glycosyl hydrolase family 81 C-terminal" evidence="11">
    <location>
        <begin position="609"/>
        <end position="833"/>
    </location>
</feature>
<sequence>MSNSQVLFSTTTVTSEVTVESQGPSSSYVSDNTDSSTSILNVAAQQTSSSSLTSTTPSPLPTTSSSAVATSTAGSPSAAAAVSSSLTSPSISSDRSATSSASVSFSSQVSSSTSTVSTTSQFSAAAQPTASTSSASAPSPGSNGNTTNTETVTSTETLSSTTTLINTITSVPDVSLTSLTTSEVQSATISVTQANTTGAVHTSLETSGHTSALPFPTPVFNATSTLSLVQTSTLTGAGPTATANVTTIQAGNIFVAIQTDAPPSQVTSRGDHPVPTLGIQQQQERLQTNKFYANFFLGDQTAGTWTHPYSVSWSKGAGETDSWGLAVSHIERDQLAGSSSRNPSLDAGEIGFFAAPVGIQSMVLSAAELDANSTLTTDSLTSFSVNVNLMARGAQNPTITFPLVQGMAFITGSYGGGTPMLQSGIGITNLTYAGAVVSNTTYKYRASLNDGFDWLIYVTSANAYYNENSFTLLTTGEIQGPSGFGGHIQLAKIPANSTDAENVYDASAGAYPTTASISGSVSGTSGSYSISWTKAGVTSQQLLMFALPHHMESLAYESSGGITDVQLITTTKGMATAVRGDSWTLDEPNLPIDMSFAPWSPELGSVVSVSATAEDAINAAGYAELSQNISQQTNVGSLYYDGKALAKFATIIYTVNDIANNKSLALTGLALLETAFALHVNNQMQIPLVYDTVWGGAVSAGSYNGGSSGVDFGNTYYNDHHFHYGYFVYAAAVIGYMRPGWLSEGSNAAWTNMLVRDYANSVTDDEFFPFQRMFDWYHGHSWAHGLIETADGKDQESSSEDTMASYAVKMWGHISGDVNMEARGNLMLSVQQRIAGILFENKIDHTTYFGAEPEYIQGIHMLPQMPCSTLTRSKEFVQQEWDAYFGPQGIKPVEQVGGGWRGILMANLATIDPVSSYKFFSNSTGEFEVDYLDGGASQTWYLAWSAALGGSQAGSSKVRRGAEEGQRRRMVSTVGDEDGFIGERSARGSLRSSRLRQRTRR</sequence>
<keyword evidence="7" id="KW-0961">Cell wall biogenesis/degradation</keyword>
<evidence type="ECO:0000256" key="6">
    <source>
        <dbReference type="ARBA" id="ARBA00023295"/>
    </source>
</evidence>
<evidence type="ECO:0000259" key="11">
    <source>
        <dbReference type="Pfam" id="PF17652"/>
    </source>
</evidence>
<evidence type="ECO:0000259" key="10">
    <source>
        <dbReference type="Pfam" id="PF03639"/>
    </source>
</evidence>
<dbReference type="EMBL" id="JAUJLE010000650">
    <property type="protein sequence ID" value="KAK0951950.1"/>
    <property type="molecule type" value="Genomic_DNA"/>
</dbReference>
<keyword evidence="13" id="KW-1185">Reference proteome</keyword>
<dbReference type="GO" id="GO:0052861">
    <property type="term" value="F:endo-1,3(4)-beta-glucanase activity"/>
    <property type="evidence" value="ECO:0007669"/>
    <property type="project" value="InterPro"/>
</dbReference>
<organism evidence="12 13">
    <name type="scientific">Friedmanniomyces endolithicus</name>
    <dbReference type="NCBI Taxonomy" id="329885"/>
    <lineage>
        <taxon>Eukaryota</taxon>
        <taxon>Fungi</taxon>
        <taxon>Dikarya</taxon>
        <taxon>Ascomycota</taxon>
        <taxon>Pezizomycotina</taxon>
        <taxon>Dothideomycetes</taxon>
        <taxon>Dothideomycetidae</taxon>
        <taxon>Mycosphaerellales</taxon>
        <taxon>Teratosphaeriaceae</taxon>
        <taxon>Friedmanniomyces</taxon>
    </lineage>
</organism>
<comment type="caution">
    <text evidence="12">The sequence shown here is derived from an EMBL/GenBank/DDBJ whole genome shotgun (WGS) entry which is preliminary data.</text>
</comment>
<keyword evidence="5" id="KW-0119">Carbohydrate metabolism</keyword>
<feature type="region of interest" description="Disordered" evidence="9">
    <location>
        <begin position="1"/>
        <end position="71"/>
    </location>
</feature>
<evidence type="ECO:0000256" key="1">
    <source>
        <dbReference type="ARBA" id="ARBA00000382"/>
    </source>
</evidence>
<evidence type="ECO:0000256" key="7">
    <source>
        <dbReference type="ARBA" id="ARBA00023316"/>
    </source>
</evidence>
<evidence type="ECO:0000313" key="12">
    <source>
        <dbReference type="EMBL" id="KAK0951950.1"/>
    </source>
</evidence>
<feature type="compositionally biased region" description="Low complexity" evidence="9">
    <location>
        <begin position="9"/>
        <end position="71"/>
    </location>
</feature>
<dbReference type="GO" id="GO:0009986">
    <property type="term" value="C:cell surface"/>
    <property type="evidence" value="ECO:0007669"/>
    <property type="project" value="TreeGrafter"/>
</dbReference>
<feature type="region of interest" description="Disordered" evidence="9">
    <location>
        <begin position="129"/>
        <end position="159"/>
    </location>
</feature>
<evidence type="ECO:0000256" key="2">
    <source>
        <dbReference type="ARBA" id="ARBA00010730"/>
    </source>
</evidence>
<dbReference type="GO" id="GO:0042973">
    <property type="term" value="F:glucan endo-1,3-beta-D-glucosidase activity"/>
    <property type="evidence" value="ECO:0007669"/>
    <property type="project" value="UniProtKB-EC"/>
</dbReference>
<evidence type="ECO:0000256" key="8">
    <source>
        <dbReference type="ARBA" id="ARBA00023326"/>
    </source>
</evidence>
<protein>
    <recommendedName>
        <fullName evidence="3">glucan endo-1,3-beta-D-glucosidase</fullName>
        <ecNumber evidence="3">3.2.1.39</ecNumber>
    </recommendedName>
</protein>
<evidence type="ECO:0000256" key="3">
    <source>
        <dbReference type="ARBA" id="ARBA00012780"/>
    </source>
</evidence>
<keyword evidence="4 12" id="KW-0378">Hydrolase</keyword>
<dbReference type="PANTHER" id="PTHR31983:SF0">
    <property type="entry name" value="GLUCAN ENDO-1,3-BETA-D-GLUCOSIDASE 2"/>
    <property type="match status" value="1"/>
</dbReference>
<reference evidence="12" key="1">
    <citation type="submission" date="2023-06" db="EMBL/GenBank/DDBJ databases">
        <title>Black Yeasts Isolated from many extreme environments.</title>
        <authorList>
            <person name="Coleine C."/>
            <person name="Stajich J.E."/>
            <person name="Selbmann L."/>
        </authorList>
    </citation>
    <scope>NUCLEOTIDE SEQUENCE</scope>
    <source>
        <strain evidence="12">CCFEE 5200</strain>
    </source>
</reference>
<dbReference type="AlphaFoldDB" id="A0AAN6H1C6"/>
<dbReference type="Pfam" id="PF03639">
    <property type="entry name" value="Glyco_hydro_81"/>
    <property type="match status" value="1"/>
</dbReference>
<feature type="region of interest" description="Disordered" evidence="9">
    <location>
        <begin position="952"/>
        <end position="1001"/>
    </location>
</feature>
<dbReference type="Gene3D" id="1.10.287.1170">
    <property type="entry name" value="glycoside hydrolase family 81 endo-[beta] glucanase"/>
    <property type="match status" value="1"/>
</dbReference>
<dbReference type="EC" id="3.2.1.39" evidence="3"/>
<evidence type="ECO:0000313" key="13">
    <source>
        <dbReference type="Proteomes" id="UP001175353"/>
    </source>
</evidence>
<dbReference type="GO" id="GO:0071555">
    <property type="term" value="P:cell wall organization"/>
    <property type="evidence" value="ECO:0007669"/>
    <property type="project" value="UniProtKB-KW"/>
</dbReference>
<dbReference type="GO" id="GO:0000272">
    <property type="term" value="P:polysaccharide catabolic process"/>
    <property type="evidence" value="ECO:0007669"/>
    <property type="project" value="UniProtKB-KW"/>
</dbReference>
<dbReference type="InterPro" id="IPR040720">
    <property type="entry name" value="GH81_C"/>
</dbReference>
<keyword evidence="6 12" id="KW-0326">Glycosidase</keyword>
<evidence type="ECO:0000256" key="4">
    <source>
        <dbReference type="ARBA" id="ARBA00022801"/>
    </source>
</evidence>
<proteinExistence type="inferred from homology"/>
<dbReference type="Pfam" id="PF17652">
    <property type="entry name" value="Glyco_hydro81C"/>
    <property type="match status" value="1"/>
</dbReference>
<comment type="similarity">
    <text evidence="2">Belongs to the glycosyl hydrolase 81 family.</text>
</comment>
<comment type="catalytic activity">
    <reaction evidence="1">
        <text>Hydrolysis of (1-&gt;3)-beta-D-glucosidic linkages in (1-&gt;3)-beta-D-glucans.</text>
        <dbReference type="EC" id="3.2.1.39"/>
    </reaction>
</comment>